<feature type="transmembrane region" description="Helical" evidence="1">
    <location>
        <begin position="242"/>
        <end position="260"/>
    </location>
</feature>
<feature type="transmembrane region" description="Helical" evidence="1">
    <location>
        <begin position="311"/>
        <end position="340"/>
    </location>
</feature>
<keyword evidence="1" id="KW-0472">Membrane</keyword>
<evidence type="ECO:0000313" key="2">
    <source>
        <dbReference type="EMBL" id="ELR10806.1"/>
    </source>
</evidence>
<name>L8GF43_ACACF</name>
<feature type="transmembrane region" description="Helical" evidence="1">
    <location>
        <begin position="201"/>
        <end position="221"/>
    </location>
</feature>
<evidence type="ECO:0000313" key="3">
    <source>
        <dbReference type="Proteomes" id="UP000011083"/>
    </source>
</evidence>
<keyword evidence="1" id="KW-1133">Transmembrane helix</keyword>
<feature type="transmembrane region" description="Helical" evidence="1">
    <location>
        <begin position="55"/>
        <end position="77"/>
    </location>
</feature>
<keyword evidence="3" id="KW-1185">Reference proteome</keyword>
<reference evidence="2 3" key="1">
    <citation type="journal article" date="2013" name="Genome Biol.">
        <title>Genome of Acanthamoeba castellanii highlights extensive lateral gene transfer and early evolution of tyrosine kinase signaling.</title>
        <authorList>
            <person name="Clarke M."/>
            <person name="Lohan A.J."/>
            <person name="Liu B."/>
            <person name="Lagkouvardos I."/>
            <person name="Roy S."/>
            <person name="Zafar N."/>
            <person name="Bertelli C."/>
            <person name="Schilde C."/>
            <person name="Kianianmomeni A."/>
            <person name="Burglin T.R."/>
            <person name="Frech C."/>
            <person name="Turcotte B."/>
            <person name="Kopec K.O."/>
            <person name="Synnott J.M."/>
            <person name="Choo C."/>
            <person name="Paponov I."/>
            <person name="Finkler A."/>
            <person name="Soon Heng Tan C."/>
            <person name="Hutchins A.P."/>
            <person name="Weinmeier T."/>
            <person name="Rattei T."/>
            <person name="Chu J.S."/>
            <person name="Gimenez G."/>
            <person name="Irimia M."/>
            <person name="Rigden D.J."/>
            <person name="Fitzpatrick D.A."/>
            <person name="Lorenzo-Morales J."/>
            <person name="Bateman A."/>
            <person name="Chiu C.H."/>
            <person name="Tang P."/>
            <person name="Hegemann P."/>
            <person name="Fromm H."/>
            <person name="Raoult D."/>
            <person name="Greub G."/>
            <person name="Miranda-Saavedra D."/>
            <person name="Chen N."/>
            <person name="Nash P."/>
            <person name="Ginger M.L."/>
            <person name="Horn M."/>
            <person name="Schaap P."/>
            <person name="Caler L."/>
            <person name="Loftus B."/>
        </authorList>
    </citation>
    <scope>NUCLEOTIDE SEQUENCE [LARGE SCALE GENOMIC DNA]</scope>
    <source>
        <strain evidence="2 3">Neff</strain>
    </source>
</reference>
<dbReference type="RefSeq" id="XP_004332819.1">
    <property type="nucleotide sequence ID" value="XM_004332771.1"/>
</dbReference>
<feature type="transmembrane region" description="Helical" evidence="1">
    <location>
        <begin position="382"/>
        <end position="399"/>
    </location>
</feature>
<dbReference type="AlphaFoldDB" id="L8GF43"/>
<organism evidence="2 3">
    <name type="scientific">Acanthamoeba castellanii (strain ATCC 30010 / Neff)</name>
    <dbReference type="NCBI Taxonomy" id="1257118"/>
    <lineage>
        <taxon>Eukaryota</taxon>
        <taxon>Amoebozoa</taxon>
        <taxon>Discosea</taxon>
        <taxon>Longamoebia</taxon>
        <taxon>Centramoebida</taxon>
        <taxon>Acanthamoebidae</taxon>
        <taxon>Acanthamoeba</taxon>
    </lineage>
</organism>
<feature type="transmembrane region" description="Helical" evidence="1">
    <location>
        <begin position="89"/>
        <end position="108"/>
    </location>
</feature>
<dbReference type="OMA" id="ETNHSCA"/>
<dbReference type="Proteomes" id="UP000011083">
    <property type="component" value="Unassembled WGS sequence"/>
</dbReference>
<sequence>MSDSRMPLPSDSLRTPTCATGGGDKYLLLSLLAHALDELLHALPFLLLPHLPLPLASLLVILLAPQFLLLLAPLLLLQHQPLLERAPPLLQALGLGSLLFGQAQPLGLGLGPQPLLFGPAQALGLGLGFDSQALLFGQAQSLGLGLGPQPLLFGPTQPLGLGFSLSFDSPPLLFGPAQPLGFGFGFYSQPLLFDLAQPLGLLLHALALLFSHSPLLLFCLSKARRLLLLPEARLVRVRVRPLLFRRLCLLSSLTILLFGLSPPSLLLLHFQRSLAPRLLLLLAHPLLLFLLLPAPFFLFQRSLAPRLLLLLARPLLFLLLLPAPLLLFSTLALLLLLFFFPPPALHLYALTLLLLLLLPLSLRLCFLFLASSLILLPPQSRLLLLLPPLALGLVAQGLGRRLRLKRELVGDEGAGEGVLLGGSVGGDEEAAHAEELLANLLELVVLGPQLGLLLGQPLLLAAELLRGGLLLAPRLLLDQLQHVVERVVGHVLLPGLHHLGHRDPAHPRLDPSLVVRRRRWRVDVVVLLWSSSCRR</sequence>
<gene>
    <name evidence="2" type="ORF">ACA1_108750</name>
</gene>
<keyword evidence="1" id="KW-0812">Transmembrane</keyword>
<accession>L8GF43</accession>
<dbReference type="EMBL" id="KB008174">
    <property type="protein sequence ID" value="ELR10806.1"/>
    <property type="molecule type" value="Genomic_DNA"/>
</dbReference>
<feature type="transmembrane region" description="Helical" evidence="1">
    <location>
        <begin position="280"/>
        <end position="299"/>
    </location>
</feature>
<protein>
    <submittedName>
        <fullName evidence="2">Uncharacterized protein</fullName>
    </submittedName>
</protein>
<dbReference type="KEGG" id="acan:ACA1_108750"/>
<feature type="transmembrane region" description="Helical" evidence="1">
    <location>
        <begin position="346"/>
        <end position="370"/>
    </location>
</feature>
<proteinExistence type="predicted"/>
<dbReference type="GeneID" id="14911224"/>
<evidence type="ECO:0000256" key="1">
    <source>
        <dbReference type="SAM" id="Phobius"/>
    </source>
</evidence>
<dbReference type="VEuPathDB" id="AmoebaDB:ACA1_108750"/>